<accession>F2B8T6</accession>
<sequence length="249" mass="27012">MPVKMQVGKGNLVFRRPFNGANRVRGLCHTPYGGAAQSGANRPSEKEDGLKTPAAAYNRRIFRNTVPVKAGGLPKGNAMHCPRAPRPNLPLWWRLLQLVLFVPLAMAFTLGLSALSAEHYAAGSAADARFLIVTQNGGGGCRSEPLKNARAAPCTLPPPAPSAAPACRDWPEREMRLCALGGGVYEMRDSGGGWTMTTRYRLENGRAVPLYFKMFTVAHAAAAFFITFVLYAAADFLLRRRLGRTARQA</sequence>
<dbReference type="HOGENOM" id="CLU_1114885_0_0_4"/>
<organism evidence="2 3">
    <name type="scientific">Neisseria bacilliformis ATCC BAA-1200</name>
    <dbReference type="NCBI Taxonomy" id="888742"/>
    <lineage>
        <taxon>Bacteria</taxon>
        <taxon>Pseudomonadati</taxon>
        <taxon>Pseudomonadota</taxon>
        <taxon>Betaproteobacteria</taxon>
        <taxon>Neisseriales</taxon>
        <taxon>Neisseriaceae</taxon>
        <taxon>Neisseria</taxon>
    </lineage>
</organism>
<proteinExistence type="predicted"/>
<evidence type="ECO:0000313" key="3">
    <source>
        <dbReference type="Proteomes" id="UP000004105"/>
    </source>
</evidence>
<keyword evidence="1" id="KW-0812">Transmembrane</keyword>
<keyword evidence="1" id="KW-0472">Membrane</keyword>
<feature type="transmembrane region" description="Helical" evidence="1">
    <location>
        <begin position="95"/>
        <end position="115"/>
    </location>
</feature>
<feature type="transmembrane region" description="Helical" evidence="1">
    <location>
        <begin position="210"/>
        <end position="238"/>
    </location>
</feature>
<name>F2B8T6_9NEIS</name>
<dbReference type="EMBL" id="AFAY01000003">
    <property type="protein sequence ID" value="EGF12206.1"/>
    <property type="molecule type" value="Genomic_DNA"/>
</dbReference>
<gene>
    <name evidence="2" type="ORF">HMPREF9123_0186</name>
</gene>
<dbReference type="AlphaFoldDB" id="F2B8T6"/>
<dbReference type="Proteomes" id="UP000004105">
    <property type="component" value="Unassembled WGS sequence"/>
</dbReference>
<reference evidence="2 3" key="1">
    <citation type="submission" date="2011-02" db="EMBL/GenBank/DDBJ databases">
        <authorList>
            <person name="Muzny D."/>
            <person name="Qin X."/>
            <person name="Deng J."/>
            <person name="Jiang H."/>
            <person name="Liu Y."/>
            <person name="Qu J."/>
            <person name="Song X.-Z."/>
            <person name="Zhang L."/>
            <person name="Thornton R."/>
            <person name="Coyle M."/>
            <person name="Francisco L."/>
            <person name="Jackson L."/>
            <person name="Javaid M."/>
            <person name="Korchina V."/>
            <person name="Kovar C."/>
            <person name="Mata R."/>
            <person name="Mathew T."/>
            <person name="Ngo R."/>
            <person name="Nguyen L."/>
            <person name="Nguyen N."/>
            <person name="Okwuonu G."/>
            <person name="Ongeri F."/>
            <person name="Pham C."/>
            <person name="Simmons D."/>
            <person name="Wilczek-Boney K."/>
            <person name="Hale W."/>
            <person name="Jakkamsetti A."/>
            <person name="Pham P."/>
            <person name="Ruth R."/>
            <person name="San Lucas F."/>
            <person name="Warren J."/>
            <person name="Zhang J."/>
            <person name="Zhao Z."/>
            <person name="Zhou C."/>
            <person name="Zhu D."/>
            <person name="Lee S."/>
            <person name="Bess C."/>
            <person name="Blankenburg K."/>
            <person name="Forbes L."/>
            <person name="Fu Q."/>
            <person name="Gubbala S."/>
            <person name="Hirani K."/>
            <person name="Jayaseelan J.C."/>
            <person name="Lara F."/>
            <person name="Munidasa M."/>
            <person name="Palculict T."/>
            <person name="Patil S."/>
            <person name="Pu L.-L."/>
            <person name="Saada N."/>
            <person name="Tang L."/>
            <person name="Weissenberger G."/>
            <person name="Zhu Y."/>
            <person name="Hemphill L."/>
            <person name="Shang Y."/>
            <person name="Youmans B."/>
            <person name="Ayvaz T."/>
            <person name="Ross M."/>
            <person name="Santibanez J."/>
            <person name="Aqrawi P."/>
            <person name="Gross S."/>
            <person name="Joshi V."/>
            <person name="Fowler G."/>
            <person name="Nazareth L."/>
            <person name="Reid J."/>
            <person name="Worley K."/>
            <person name="Petrosino J."/>
            <person name="Highlander S."/>
            <person name="Gibbs R."/>
        </authorList>
    </citation>
    <scope>NUCLEOTIDE SEQUENCE [LARGE SCALE GENOMIC DNA]</scope>
    <source>
        <strain evidence="2 3">ATCC BAA-1200</strain>
    </source>
</reference>
<evidence type="ECO:0000256" key="1">
    <source>
        <dbReference type="SAM" id="Phobius"/>
    </source>
</evidence>
<keyword evidence="3" id="KW-1185">Reference proteome</keyword>
<keyword evidence="1" id="KW-1133">Transmembrane helix</keyword>
<evidence type="ECO:0000313" key="2">
    <source>
        <dbReference type="EMBL" id="EGF12206.1"/>
    </source>
</evidence>
<comment type="caution">
    <text evidence="2">The sequence shown here is derived from an EMBL/GenBank/DDBJ whole genome shotgun (WGS) entry which is preliminary data.</text>
</comment>
<protein>
    <submittedName>
        <fullName evidence="2">Uncharacterized protein</fullName>
    </submittedName>
</protein>